<evidence type="ECO:0000313" key="1">
    <source>
        <dbReference type="EMBL" id="GKV41143.1"/>
    </source>
</evidence>
<dbReference type="Proteomes" id="UP001054252">
    <property type="component" value="Unassembled WGS sequence"/>
</dbReference>
<proteinExistence type="predicted"/>
<comment type="caution">
    <text evidence="1">The sequence shown here is derived from an EMBL/GenBank/DDBJ whole genome shotgun (WGS) entry which is preliminary data.</text>
</comment>
<protein>
    <submittedName>
        <fullName evidence="1">Uncharacterized protein</fullName>
    </submittedName>
</protein>
<evidence type="ECO:0000313" key="3">
    <source>
        <dbReference type="Proteomes" id="UP001054252"/>
    </source>
</evidence>
<keyword evidence="3" id="KW-1185">Reference proteome</keyword>
<sequence>MRQEQGRTICLFNLPVKEDHLCCSHHIWFTTLEIDHS</sequence>
<dbReference type="EMBL" id="BPVZ01000147">
    <property type="protein sequence ID" value="GKV41143.1"/>
    <property type="molecule type" value="Genomic_DNA"/>
</dbReference>
<name>A0AAV5LVD4_9ROSI</name>
<organism evidence="1 3">
    <name type="scientific">Rubroshorea leprosula</name>
    <dbReference type="NCBI Taxonomy" id="152421"/>
    <lineage>
        <taxon>Eukaryota</taxon>
        <taxon>Viridiplantae</taxon>
        <taxon>Streptophyta</taxon>
        <taxon>Embryophyta</taxon>
        <taxon>Tracheophyta</taxon>
        <taxon>Spermatophyta</taxon>
        <taxon>Magnoliopsida</taxon>
        <taxon>eudicotyledons</taxon>
        <taxon>Gunneridae</taxon>
        <taxon>Pentapetalae</taxon>
        <taxon>rosids</taxon>
        <taxon>malvids</taxon>
        <taxon>Malvales</taxon>
        <taxon>Dipterocarpaceae</taxon>
        <taxon>Rubroshorea</taxon>
    </lineage>
</organism>
<gene>
    <name evidence="1" type="ORF">SLEP1_g48713</name>
    <name evidence="2" type="ORF">SLEP1_g49468</name>
</gene>
<dbReference type="AlphaFoldDB" id="A0AAV5LVD4"/>
<dbReference type="EMBL" id="BPVZ01000155">
    <property type="protein sequence ID" value="GKV42006.1"/>
    <property type="molecule type" value="Genomic_DNA"/>
</dbReference>
<evidence type="ECO:0000313" key="2">
    <source>
        <dbReference type="EMBL" id="GKV42006.1"/>
    </source>
</evidence>
<accession>A0AAV5LVD4</accession>
<reference evidence="1 3" key="1">
    <citation type="journal article" date="2021" name="Commun. Biol.">
        <title>The genome of Shorea leprosula (Dipterocarpaceae) highlights the ecological relevance of drought in aseasonal tropical rainforests.</title>
        <authorList>
            <person name="Ng K.K.S."/>
            <person name="Kobayashi M.J."/>
            <person name="Fawcett J.A."/>
            <person name="Hatakeyama M."/>
            <person name="Paape T."/>
            <person name="Ng C.H."/>
            <person name="Ang C.C."/>
            <person name="Tnah L.H."/>
            <person name="Lee C.T."/>
            <person name="Nishiyama T."/>
            <person name="Sese J."/>
            <person name="O'Brien M.J."/>
            <person name="Copetti D."/>
            <person name="Mohd Noor M.I."/>
            <person name="Ong R.C."/>
            <person name="Putra M."/>
            <person name="Sireger I.Z."/>
            <person name="Indrioko S."/>
            <person name="Kosugi Y."/>
            <person name="Izuno A."/>
            <person name="Isagi Y."/>
            <person name="Lee S.L."/>
            <person name="Shimizu K.K."/>
        </authorList>
    </citation>
    <scope>NUCLEOTIDE SEQUENCE [LARGE SCALE GENOMIC DNA]</scope>
    <source>
        <strain evidence="1">214</strain>
    </source>
</reference>